<reference evidence="2" key="2">
    <citation type="submission" date="2006-09" db="EMBL/GenBank/DDBJ databases">
        <title>The genome sequence of Plasmodium falciparum Dd2.</title>
        <authorList>
            <consortium name="The Broad Institute Genome Sequencing Platform"/>
            <person name="Birren B."/>
            <person name="Lander E."/>
            <person name="Galagan J."/>
            <person name="Nusbaum C."/>
            <person name="Devon K."/>
            <person name="Henn M."/>
            <person name="Jaffe D."/>
            <person name="Butler J."/>
            <person name="Alvarez P."/>
            <person name="Gnerre S."/>
            <person name="Grabherr M."/>
            <person name="Kleber M."/>
            <person name="Mauceli E."/>
            <person name="Brockman W."/>
            <person name="MacCallum I.A."/>
            <person name="Rounsley S."/>
            <person name="Young S."/>
            <person name="LaButti K."/>
            <person name="Pushparaj V."/>
            <person name="DeCaprio D."/>
            <person name="Crawford M."/>
            <person name="Koehrsen M."/>
            <person name="Engels R."/>
            <person name="Montgomery P."/>
            <person name="Pearson M."/>
            <person name="Howarth C."/>
            <person name="Larson L."/>
            <person name="Luoma S."/>
            <person name="White J."/>
            <person name="Kodira C."/>
            <person name="Zeng Q."/>
            <person name="O'Leary S."/>
            <person name="Yandava C."/>
            <person name="Alvarado L."/>
            <person name="Wirth D."/>
            <person name="Volkman S."/>
            <person name="Hartl D."/>
        </authorList>
    </citation>
    <scope>NUCLEOTIDE SEQUENCE [LARGE SCALE GENOMIC DNA]</scope>
</reference>
<gene>
    <name evidence="1" type="ORF">PFDG_04691</name>
</gene>
<organism evidence="1 2">
    <name type="scientific">Plasmodium falciparum (isolate Dd2)</name>
    <dbReference type="NCBI Taxonomy" id="57267"/>
    <lineage>
        <taxon>Eukaryota</taxon>
        <taxon>Sar</taxon>
        <taxon>Alveolata</taxon>
        <taxon>Apicomplexa</taxon>
        <taxon>Aconoidasida</taxon>
        <taxon>Haemosporida</taxon>
        <taxon>Plasmodiidae</taxon>
        <taxon>Plasmodium</taxon>
        <taxon>Plasmodium (Laverania)</taxon>
    </lineage>
</organism>
<protein>
    <submittedName>
        <fullName evidence="1">Uncharacterized protein</fullName>
    </submittedName>
</protein>
<sequence>MTKGTIKAPHHIHQKYQQRGYYANANYIHLPIMIMTHK</sequence>
<proteinExistence type="predicted"/>
<dbReference type="KEGG" id="pfd:PFDG_04691"/>
<name>A0A0L7M5R5_PLAF4</name>
<dbReference type="Proteomes" id="UP000054282">
    <property type="component" value="Unassembled WGS sequence"/>
</dbReference>
<evidence type="ECO:0000313" key="2">
    <source>
        <dbReference type="Proteomes" id="UP000054282"/>
    </source>
</evidence>
<dbReference type="AlphaFoldDB" id="A0A0L7M5R5"/>
<dbReference type="EMBL" id="DS016931">
    <property type="protein sequence ID" value="KOB88171.1"/>
    <property type="molecule type" value="Genomic_DNA"/>
</dbReference>
<reference evidence="2" key="1">
    <citation type="submission" date="2006-09" db="EMBL/GenBank/DDBJ databases">
        <title>Annotation of Plasmodium falciparum Dd2.</title>
        <authorList>
            <consortium name="The Broad Institute Genome Sequencing Platform"/>
            <person name="Volkman S.K."/>
            <person name="Neafsey D.E."/>
            <person name="Dash A.P."/>
            <person name="Chitnis C.E."/>
            <person name="Hartl D.L."/>
            <person name="Young S.K."/>
            <person name="Zeng Q."/>
            <person name="Koehrsen M."/>
            <person name="Alvarado L."/>
            <person name="Berlin A."/>
            <person name="Borenstein D."/>
            <person name="Chapman S.B."/>
            <person name="Chen Z."/>
            <person name="Engels R."/>
            <person name="Freedman E."/>
            <person name="Gellesch M."/>
            <person name="Goldberg J."/>
            <person name="Griggs A."/>
            <person name="Gujja S."/>
            <person name="Heilman E.R."/>
            <person name="Heiman D.I."/>
            <person name="Howarth C."/>
            <person name="Jen D."/>
            <person name="Larson L."/>
            <person name="Mehta T."/>
            <person name="Neiman D."/>
            <person name="Park D."/>
            <person name="Pearson M."/>
            <person name="Roberts A."/>
            <person name="Saif S."/>
            <person name="Shea T."/>
            <person name="Shenoy N."/>
            <person name="Sisk P."/>
            <person name="Stolte C."/>
            <person name="Sykes S."/>
            <person name="Walk T."/>
            <person name="White J."/>
            <person name="Yandava C."/>
            <person name="Haas B."/>
            <person name="Henn M.R."/>
            <person name="Nusbaum C."/>
            <person name="Birren B."/>
        </authorList>
    </citation>
    <scope>NUCLEOTIDE SEQUENCE [LARGE SCALE GENOMIC DNA]</scope>
</reference>
<accession>A0A0L7M5R5</accession>
<evidence type="ECO:0000313" key="1">
    <source>
        <dbReference type="EMBL" id="KOB88171.1"/>
    </source>
</evidence>